<evidence type="ECO:0000313" key="1">
    <source>
        <dbReference type="EMBL" id="MEJ8306849.1"/>
    </source>
</evidence>
<proteinExistence type="predicted"/>
<evidence type="ECO:0000313" key="2">
    <source>
        <dbReference type="Proteomes" id="UP001380953"/>
    </source>
</evidence>
<name>A0ACC6PK38_9BACL</name>
<organism evidence="1 2">
    <name type="scientific">Saccharibacillus sacchari</name>
    <dbReference type="NCBI Taxonomy" id="456493"/>
    <lineage>
        <taxon>Bacteria</taxon>
        <taxon>Bacillati</taxon>
        <taxon>Bacillota</taxon>
        <taxon>Bacilli</taxon>
        <taxon>Bacillales</taxon>
        <taxon>Paenibacillaceae</taxon>
        <taxon>Saccharibacillus</taxon>
    </lineage>
</organism>
<dbReference type="Proteomes" id="UP001380953">
    <property type="component" value="Unassembled WGS sequence"/>
</dbReference>
<gene>
    <name evidence="1" type="ORF">WKI47_23330</name>
</gene>
<protein>
    <submittedName>
        <fullName evidence="1">ABC transporter substrate-binding protein</fullName>
    </submittedName>
</protein>
<keyword evidence="2" id="KW-1185">Reference proteome</keyword>
<comment type="caution">
    <text evidence="1">The sequence shown here is derived from an EMBL/GenBank/DDBJ whole genome shotgun (WGS) entry which is preliminary data.</text>
</comment>
<sequence>MKAMRVMTVKSLLSLSLVFMLGACGSAGVETTASDTKSEDNLAAQSTVAQEETSATRTYTDYNGTKSEIPAVPKRIVSVAGSGATIDLLELGFSPIAYPYRYMQDSSILKDTVQQLNATATDIGMPTNLEAVLGRDPDLIVFGYETQDGEQAQLEKIAPVAAFDESLAFQDRLLAIGDIVDKQDEAKAIVADINEQTEQMWKQLYAEGKIGKDETAAVVVYYWNKKMYVMKNFGVFDLINHPSGMKLSPEIEALNASSSSSYIELSEEAMVDTLVSDHLFLIYDQNEEATEGFKQLRQSSLFQMLPQVKNEKVHYIPIEYNDSDLITVRKLIQDFPSLLDANPSKD</sequence>
<accession>A0ACC6PK38</accession>
<reference evidence="1" key="1">
    <citation type="submission" date="2024-03" db="EMBL/GenBank/DDBJ databases">
        <title>Whole genome sequecning of epiphytes from Marcgravia umbellata leaves.</title>
        <authorList>
            <person name="Kumar G."/>
            <person name="Savka M.A."/>
        </authorList>
    </citation>
    <scope>NUCLEOTIDE SEQUENCE</scope>
    <source>
        <strain evidence="1">RIT_BL5</strain>
    </source>
</reference>
<dbReference type="EMBL" id="JBBKAR010000056">
    <property type="protein sequence ID" value="MEJ8306849.1"/>
    <property type="molecule type" value="Genomic_DNA"/>
</dbReference>